<comment type="caution">
    <text evidence="1">The sequence shown here is derived from an EMBL/GenBank/DDBJ whole genome shotgun (WGS) entry which is preliminary data.</text>
</comment>
<sequence>MFKDGLVIKEAFASADLTIPTLLTTILNYSQDKFTSKLLNFQDLPSPLNPLIVSPTQSSEVYDSVSQNFFISDKIDYYDNYDN</sequence>
<reference evidence="1 2" key="1">
    <citation type="submission" date="2021-06" db="EMBL/GenBank/DDBJ databases">
        <authorList>
            <person name="Kallberg Y."/>
            <person name="Tangrot J."/>
            <person name="Rosling A."/>
        </authorList>
    </citation>
    <scope>NUCLEOTIDE SEQUENCE [LARGE SCALE GENOMIC DNA]</scope>
    <source>
        <strain evidence="1 2">120-4 pot B 10/14</strain>
    </source>
</reference>
<proteinExistence type="predicted"/>
<keyword evidence="2" id="KW-1185">Reference proteome</keyword>
<organism evidence="1 2">
    <name type="scientific">Gigaspora margarita</name>
    <dbReference type="NCBI Taxonomy" id="4874"/>
    <lineage>
        <taxon>Eukaryota</taxon>
        <taxon>Fungi</taxon>
        <taxon>Fungi incertae sedis</taxon>
        <taxon>Mucoromycota</taxon>
        <taxon>Glomeromycotina</taxon>
        <taxon>Glomeromycetes</taxon>
        <taxon>Diversisporales</taxon>
        <taxon>Gigasporaceae</taxon>
        <taxon>Gigaspora</taxon>
    </lineage>
</organism>
<dbReference type="EMBL" id="CAJVQB010008467">
    <property type="protein sequence ID" value="CAG8719241.1"/>
    <property type="molecule type" value="Genomic_DNA"/>
</dbReference>
<evidence type="ECO:0000313" key="1">
    <source>
        <dbReference type="EMBL" id="CAG8719241.1"/>
    </source>
</evidence>
<dbReference type="Proteomes" id="UP000789901">
    <property type="component" value="Unassembled WGS sequence"/>
</dbReference>
<protein>
    <submittedName>
        <fullName evidence="1">3930_t:CDS:1</fullName>
    </submittedName>
</protein>
<evidence type="ECO:0000313" key="2">
    <source>
        <dbReference type="Proteomes" id="UP000789901"/>
    </source>
</evidence>
<gene>
    <name evidence="1" type="ORF">GMARGA_LOCUS13383</name>
</gene>
<name>A0ABN7V266_GIGMA</name>
<accession>A0ABN7V266</accession>